<dbReference type="EMBL" id="JASCZI010061185">
    <property type="protein sequence ID" value="MED6137937.1"/>
    <property type="molecule type" value="Genomic_DNA"/>
</dbReference>
<proteinExistence type="predicted"/>
<feature type="region of interest" description="Disordered" evidence="1">
    <location>
        <begin position="1"/>
        <end position="30"/>
    </location>
</feature>
<evidence type="ECO:0000256" key="1">
    <source>
        <dbReference type="SAM" id="MobiDB-lite"/>
    </source>
</evidence>
<accession>A0ABU6SNU0</accession>
<keyword evidence="3" id="KW-1185">Reference proteome</keyword>
<protein>
    <submittedName>
        <fullName evidence="2">Uncharacterized protein</fullName>
    </submittedName>
</protein>
<gene>
    <name evidence="2" type="ORF">PIB30_069674</name>
</gene>
<organism evidence="2 3">
    <name type="scientific">Stylosanthes scabra</name>
    <dbReference type="NCBI Taxonomy" id="79078"/>
    <lineage>
        <taxon>Eukaryota</taxon>
        <taxon>Viridiplantae</taxon>
        <taxon>Streptophyta</taxon>
        <taxon>Embryophyta</taxon>
        <taxon>Tracheophyta</taxon>
        <taxon>Spermatophyta</taxon>
        <taxon>Magnoliopsida</taxon>
        <taxon>eudicotyledons</taxon>
        <taxon>Gunneridae</taxon>
        <taxon>Pentapetalae</taxon>
        <taxon>rosids</taxon>
        <taxon>fabids</taxon>
        <taxon>Fabales</taxon>
        <taxon>Fabaceae</taxon>
        <taxon>Papilionoideae</taxon>
        <taxon>50 kb inversion clade</taxon>
        <taxon>dalbergioids sensu lato</taxon>
        <taxon>Dalbergieae</taxon>
        <taxon>Pterocarpus clade</taxon>
        <taxon>Stylosanthes</taxon>
    </lineage>
</organism>
<reference evidence="2 3" key="1">
    <citation type="journal article" date="2023" name="Plants (Basel)">
        <title>Bridging the Gap: Combining Genomics and Transcriptomics Approaches to Understand Stylosanthes scabra, an Orphan Legume from the Brazilian Caatinga.</title>
        <authorList>
            <person name="Ferreira-Neto J.R.C."/>
            <person name="da Silva M.D."/>
            <person name="Binneck E."/>
            <person name="de Melo N.F."/>
            <person name="da Silva R.H."/>
            <person name="de Melo A.L.T.M."/>
            <person name="Pandolfi V."/>
            <person name="Bustamante F.O."/>
            <person name="Brasileiro-Vidal A.C."/>
            <person name="Benko-Iseppon A.M."/>
        </authorList>
    </citation>
    <scope>NUCLEOTIDE SEQUENCE [LARGE SCALE GENOMIC DNA]</scope>
    <source>
        <tissue evidence="2">Leaves</tissue>
    </source>
</reference>
<name>A0ABU6SNU0_9FABA</name>
<evidence type="ECO:0000313" key="2">
    <source>
        <dbReference type="EMBL" id="MED6137937.1"/>
    </source>
</evidence>
<dbReference type="Proteomes" id="UP001341840">
    <property type="component" value="Unassembled WGS sequence"/>
</dbReference>
<evidence type="ECO:0000313" key="3">
    <source>
        <dbReference type="Proteomes" id="UP001341840"/>
    </source>
</evidence>
<comment type="caution">
    <text evidence="2">The sequence shown here is derived from an EMBL/GenBank/DDBJ whole genome shotgun (WGS) entry which is preliminary data.</text>
</comment>
<sequence>MRRAEQSLRTKKANGQRLDYETSTSGKDETNGGWVREIVIEGGFLESVKLGVVSKELNEALDLKRRKAKQKKYELWLKTIAILPTKVELQCHRLFYVSN</sequence>